<protein>
    <submittedName>
        <fullName evidence="2">Uncharacterized protein</fullName>
    </submittedName>
</protein>
<keyword evidence="3" id="KW-1185">Reference proteome</keyword>
<keyword evidence="1" id="KW-0812">Transmembrane</keyword>
<feature type="transmembrane region" description="Helical" evidence="1">
    <location>
        <begin position="49"/>
        <end position="71"/>
    </location>
</feature>
<dbReference type="EMBL" id="CP000095">
    <property type="protein sequence ID" value="AAZ58443.1"/>
    <property type="molecule type" value="Genomic_DNA"/>
</dbReference>
<sequence length="98" mass="11424">MGMKNSNQRKISKALLVIACLTVSLFIGFLISINLIVDPIIYWLASTEGARIFISCILSWFGVSTLFDFLYKRYRRRKKLKRFNALNIPYPRTFKGKK</sequence>
<dbReference type="HOGENOM" id="CLU_2357438_0_0_3"/>
<evidence type="ECO:0000313" key="3">
    <source>
        <dbReference type="Proteomes" id="UP000002535"/>
    </source>
</evidence>
<keyword evidence="1" id="KW-1133">Transmembrane helix</keyword>
<proteinExistence type="predicted"/>
<organism evidence="2 3">
    <name type="scientific">Prochlorococcus marinus (strain NATL2A)</name>
    <dbReference type="NCBI Taxonomy" id="59920"/>
    <lineage>
        <taxon>Bacteria</taxon>
        <taxon>Bacillati</taxon>
        <taxon>Cyanobacteriota</taxon>
        <taxon>Cyanophyceae</taxon>
        <taxon>Synechococcales</taxon>
        <taxon>Prochlorococcaceae</taxon>
        <taxon>Prochlorococcus</taxon>
    </lineage>
</organism>
<reference evidence="2 3" key="1">
    <citation type="journal article" date="2007" name="PLoS Genet.">
        <title>Patterns and implications of gene gain and loss in the evolution of Prochlorococcus.</title>
        <authorList>
            <person name="Kettler G.C."/>
            <person name="Martiny A.C."/>
            <person name="Huang K."/>
            <person name="Zucker J."/>
            <person name="Coleman M.L."/>
            <person name="Rodrigue S."/>
            <person name="Chen F."/>
            <person name="Lapidus A."/>
            <person name="Ferriera S."/>
            <person name="Johnson J."/>
            <person name="Steglich C."/>
            <person name="Church G.M."/>
            <person name="Richardson P."/>
            <person name="Chisholm S.W."/>
        </authorList>
    </citation>
    <scope>NUCLEOTIDE SEQUENCE [LARGE SCALE GENOMIC DNA]</scope>
    <source>
        <strain evidence="2 3">NATL2A</strain>
    </source>
</reference>
<evidence type="ECO:0000256" key="1">
    <source>
        <dbReference type="SAM" id="Phobius"/>
    </source>
</evidence>
<dbReference type="KEGG" id="pmn:PMN2A_0952"/>
<gene>
    <name evidence="2" type="ordered locus">PMN2A_0952</name>
</gene>
<accession>Q46J85</accession>
<name>Q46J85_PROMT</name>
<feature type="transmembrane region" description="Helical" evidence="1">
    <location>
        <begin position="12"/>
        <end position="37"/>
    </location>
</feature>
<dbReference type="AlphaFoldDB" id="Q46J85"/>
<dbReference type="Proteomes" id="UP000002535">
    <property type="component" value="Chromosome"/>
</dbReference>
<evidence type="ECO:0000313" key="2">
    <source>
        <dbReference type="EMBL" id="AAZ58443.1"/>
    </source>
</evidence>
<keyword evidence="1" id="KW-0472">Membrane</keyword>